<dbReference type="RefSeq" id="XP_038778386.1">
    <property type="nucleotide sequence ID" value="XM_038922458.1"/>
</dbReference>
<organism evidence="9 10">
    <name type="scientific">Eeniella nana</name>
    <name type="common">Yeast</name>
    <name type="synonym">Brettanomyces nanus</name>
    <dbReference type="NCBI Taxonomy" id="13502"/>
    <lineage>
        <taxon>Eukaryota</taxon>
        <taxon>Fungi</taxon>
        <taxon>Dikarya</taxon>
        <taxon>Ascomycota</taxon>
        <taxon>Saccharomycotina</taxon>
        <taxon>Pichiomycetes</taxon>
        <taxon>Pichiales</taxon>
        <taxon>Pichiaceae</taxon>
        <taxon>Brettanomyces</taxon>
    </lineage>
</organism>
<dbReference type="UniPathway" id="UPA00196"/>
<dbReference type="GO" id="GO:0032216">
    <property type="term" value="F:glucosaminyl-phosphatidylinositol O-acyltransferase activity"/>
    <property type="evidence" value="ECO:0007669"/>
    <property type="project" value="TreeGrafter"/>
</dbReference>
<evidence type="ECO:0000256" key="8">
    <source>
        <dbReference type="RuleBase" id="RU280819"/>
    </source>
</evidence>
<dbReference type="KEGG" id="bnn:FOA43_002157"/>
<keyword evidence="8" id="KW-0808">Transferase</keyword>
<comment type="function">
    <text evidence="8">A acetyltransferase, which acetylates the inositol ring of phosphatidylinositol during biosynthesis of GPI-anchor.</text>
</comment>
<keyword evidence="5 8" id="KW-0812">Transmembrane</keyword>
<evidence type="ECO:0000256" key="7">
    <source>
        <dbReference type="ARBA" id="ARBA00023136"/>
    </source>
</evidence>
<feature type="transmembrane region" description="Helical" evidence="8">
    <location>
        <begin position="384"/>
        <end position="407"/>
    </location>
</feature>
<keyword evidence="6 8" id="KW-1133">Transmembrane helix</keyword>
<name>A0A875RZ62_EENNA</name>
<evidence type="ECO:0000256" key="3">
    <source>
        <dbReference type="ARBA" id="ARBA00007559"/>
    </source>
</evidence>
<proteinExistence type="inferred from homology"/>
<dbReference type="GO" id="GO:0006506">
    <property type="term" value="P:GPI anchor biosynthetic process"/>
    <property type="evidence" value="ECO:0007669"/>
    <property type="project" value="UniProtKB-UniPathway"/>
</dbReference>
<feature type="transmembrane region" description="Helical" evidence="8">
    <location>
        <begin position="51"/>
        <end position="71"/>
    </location>
</feature>
<comment type="pathway">
    <text evidence="2 8">Glycolipid biosynthesis; glycosylphosphatidylinositol-anchor biosynthesis.</text>
</comment>
<dbReference type="InterPro" id="IPR009447">
    <property type="entry name" value="PIGW/GWT1"/>
</dbReference>
<evidence type="ECO:0000313" key="10">
    <source>
        <dbReference type="Proteomes" id="UP000662931"/>
    </source>
</evidence>
<keyword evidence="7 8" id="KW-0472">Membrane</keyword>
<evidence type="ECO:0000256" key="4">
    <source>
        <dbReference type="ARBA" id="ARBA00022502"/>
    </source>
</evidence>
<keyword evidence="8" id="KW-0012">Acyltransferase</keyword>
<feature type="transmembrane region" description="Helical" evidence="8">
    <location>
        <begin position="132"/>
        <end position="149"/>
    </location>
</feature>
<dbReference type="Pfam" id="PF06423">
    <property type="entry name" value="GWT1"/>
    <property type="match status" value="1"/>
</dbReference>
<feature type="transmembrane region" description="Helical" evidence="8">
    <location>
        <begin position="480"/>
        <end position="501"/>
    </location>
</feature>
<dbReference type="GO" id="GO:0005789">
    <property type="term" value="C:endoplasmic reticulum membrane"/>
    <property type="evidence" value="ECO:0007669"/>
    <property type="project" value="UniProtKB-SubCell"/>
</dbReference>
<evidence type="ECO:0000256" key="1">
    <source>
        <dbReference type="ARBA" id="ARBA00004477"/>
    </source>
</evidence>
<dbReference type="EC" id="2.3.-.-" evidence="8"/>
<gene>
    <name evidence="9" type="ORF">FOA43_002157</name>
</gene>
<sequence>MSLKDRKEAFVTDLTGGSTLDIYTVTSISACSYLIWCILKKRTKLFDDPKDLLGQLVDFCLNWNNLLLAVTAYSNNISLMMFLIGLPVLFIILGTKDKKRSQRRTIKVNFETLTPKQFLPFKSYITIYRSQMMILTCICILAVDFPLFPRRFAKVETWGTSLMDLGVGSFAYSMGVITARSFLRQHFLGKYSYIRNMFKAIKGSLPILAMGLIRLACVKYLNYQEHVTEYGKNWNFFFTLGFLPFLTNLTAPIVFKVSPLILSLIIGLSYEFALNQGGLMEFIVTAPRVNFFSDNREGIFSLIGYFCLCLNGLALGSIILPVVPAPNNLIKMTNSREDFINQQKQQKSCWTLTPLQGLSLMTVLFHVLFYIGDRCYTYEVSRRMTNFLYVIWVSAYNSTFLLCYKLIENFIWGEVKVQYSTSKEDSKTEHSTDLHVLEASETVPISLTAVNNNSLTLFLLANVATGLVNMNFDTLDSNEWSGIAVLMGYEFVLALFTMLMYHRGVIFK</sequence>
<feature type="transmembrane region" description="Helical" evidence="8">
    <location>
        <begin position="355"/>
        <end position="372"/>
    </location>
</feature>
<dbReference type="GO" id="GO:0072659">
    <property type="term" value="P:protein localization to plasma membrane"/>
    <property type="evidence" value="ECO:0007669"/>
    <property type="project" value="TreeGrafter"/>
</dbReference>
<dbReference type="EMBL" id="CP064813">
    <property type="protein sequence ID" value="QPG74821.1"/>
    <property type="molecule type" value="Genomic_DNA"/>
</dbReference>
<evidence type="ECO:0000256" key="6">
    <source>
        <dbReference type="ARBA" id="ARBA00022989"/>
    </source>
</evidence>
<keyword evidence="10" id="KW-1185">Reference proteome</keyword>
<evidence type="ECO:0000313" key="9">
    <source>
        <dbReference type="EMBL" id="QPG74821.1"/>
    </source>
</evidence>
<feature type="transmembrane region" description="Helical" evidence="8">
    <location>
        <begin position="302"/>
        <end position="323"/>
    </location>
</feature>
<comment type="subcellular location">
    <subcellularLocation>
        <location evidence="1 8">Endoplasmic reticulum membrane</location>
        <topology evidence="1 8">Multi-pass membrane protein</topology>
    </subcellularLocation>
</comment>
<accession>A0A875RZ62</accession>
<evidence type="ECO:0000256" key="5">
    <source>
        <dbReference type="ARBA" id="ARBA00022692"/>
    </source>
</evidence>
<dbReference type="GeneID" id="62195558"/>
<feature type="transmembrane region" description="Helical" evidence="8">
    <location>
        <begin position="161"/>
        <end position="183"/>
    </location>
</feature>
<evidence type="ECO:0000256" key="2">
    <source>
        <dbReference type="ARBA" id="ARBA00004687"/>
    </source>
</evidence>
<dbReference type="AlphaFoldDB" id="A0A875RZ62"/>
<protein>
    <recommendedName>
        <fullName evidence="8">GPI-anchored wall transfer protein</fullName>
        <ecNumber evidence="8">2.3.-.-</ecNumber>
    </recommendedName>
</protein>
<dbReference type="PANTHER" id="PTHR20661:SF0">
    <property type="entry name" value="PHOSPHATIDYLINOSITOL-GLYCAN BIOSYNTHESIS CLASS W PROTEIN"/>
    <property type="match status" value="1"/>
</dbReference>
<feature type="transmembrane region" description="Helical" evidence="8">
    <location>
        <begin position="204"/>
        <end position="222"/>
    </location>
</feature>
<keyword evidence="4 8" id="KW-0337">GPI-anchor biosynthesis</keyword>
<reference evidence="9" key="1">
    <citation type="submission" date="2020-10" db="EMBL/GenBank/DDBJ databases">
        <authorList>
            <person name="Roach M.J.R."/>
        </authorList>
    </citation>
    <scope>NUCLEOTIDE SEQUENCE</scope>
    <source>
        <strain evidence="9">CBS 1945</strain>
    </source>
</reference>
<dbReference type="PIRSF" id="PIRSF017321">
    <property type="entry name" value="GWT1"/>
    <property type="match status" value="1"/>
</dbReference>
<feature type="transmembrane region" description="Helical" evidence="8">
    <location>
        <begin position="234"/>
        <end position="255"/>
    </location>
</feature>
<dbReference type="PANTHER" id="PTHR20661">
    <property type="entry name" value="PHOSPHATIDYLINOSITOL-GLYCAN BIOSYNTHESIS CLASS W PROTEIN"/>
    <property type="match status" value="1"/>
</dbReference>
<comment type="similarity">
    <text evidence="3 8">Belongs to the PIGW family.</text>
</comment>
<dbReference type="Proteomes" id="UP000662931">
    <property type="component" value="Chromosome 2"/>
</dbReference>
<feature type="transmembrane region" description="Helical" evidence="8">
    <location>
        <begin position="77"/>
        <end position="95"/>
    </location>
</feature>
<keyword evidence="8" id="KW-0256">Endoplasmic reticulum</keyword>
<feature type="transmembrane region" description="Helical" evidence="8">
    <location>
        <begin position="20"/>
        <end position="39"/>
    </location>
</feature>
<dbReference type="OrthoDB" id="15270at2759"/>